<dbReference type="OrthoDB" id="7321232at2"/>
<dbReference type="AlphaFoldDB" id="A0A437MF69"/>
<keyword evidence="3" id="KW-1185">Reference proteome</keyword>
<proteinExistence type="predicted"/>
<sequence length="114" mass="13019">MSLSQPDSATLARLDPEVRKALEIDFAWRQHREETGTKLYGRTGRALFDRICGEQNWRCCHCGFRTNLDVPGRQPTREHIIPRSLGGPNTYDNLALACARCNGERGSNMDWQKQ</sequence>
<accession>A0A437MF69</accession>
<keyword evidence="2" id="KW-0540">Nuclease</keyword>
<dbReference type="Proteomes" id="UP000282957">
    <property type="component" value="Unassembled WGS sequence"/>
</dbReference>
<dbReference type="CDD" id="cd00085">
    <property type="entry name" value="HNHc"/>
    <property type="match status" value="1"/>
</dbReference>
<dbReference type="SMART" id="SM00507">
    <property type="entry name" value="HNHc"/>
    <property type="match status" value="1"/>
</dbReference>
<dbReference type="InterPro" id="IPR002711">
    <property type="entry name" value="HNH"/>
</dbReference>
<evidence type="ECO:0000313" key="2">
    <source>
        <dbReference type="EMBL" id="RVT96311.1"/>
    </source>
</evidence>
<dbReference type="EMBL" id="SACL01000004">
    <property type="protein sequence ID" value="RVT96311.1"/>
    <property type="molecule type" value="Genomic_DNA"/>
</dbReference>
<feature type="domain" description="HNH nuclease" evidence="1">
    <location>
        <begin position="47"/>
        <end position="103"/>
    </location>
</feature>
<protein>
    <submittedName>
        <fullName evidence="2">HNH endonuclease</fullName>
    </submittedName>
</protein>
<name>A0A437MF69_9PROT</name>
<evidence type="ECO:0000259" key="1">
    <source>
        <dbReference type="SMART" id="SM00507"/>
    </source>
</evidence>
<dbReference type="Pfam" id="PF01844">
    <property type="entry name" value="HNH"/>
    <property type="match status" value="1"/>
</dbReference>
<comment type="caution">
    <text evidence="2">The sequence shown here is derived from an EMBL/GenBank/DDBJ whole genome shotgun (WGS) entry which is preliminary data.</text>
</comment>
<dbReference type="GO" id="GO:0004519">
    <property type="term" value="F:endonuclease activity"/>
    <property type="evidence" value="ECO:0007669"/>
    <property type="project" value="UniProtKB-KW"/>
</dbReference>
<reference evidence="2 3" key="1">
    <citation type="submission" date="2019-01" db="EMBL/GenBank/DDBJ databases">
        <authorList>
            <person name="Chen W.-M."/>
        </authorList>
    </citation>
    <scope>NUCLEOTIDE SEQUENCE [LARGE SCALE GENOMIC DNA]</scope>
    <source>
        <strain evidence="2 3">CCP-6</strain>
    </source>
</reference>
<dbReference type="InterPro" id="IPR003615">
    <property type="entry name" value="HNH_nuc"/>
</dbReference>
<dbReference type="RefSeq" id="WP_127788244.1">
    <property type="nucleotide sequence ID" value="NZ_SACL01000004.1"/>
</dbReference>
<organism evidence="2 3">
    <name type="scientific">Rhodovarius crocodyli</name>
    <dbReference type="NCBI Taxonomy" id="1979269"/>
    <lineage>
        <taxon>Bacteria</taxon>
        <taxon>Pseudomonadati</taxon>
        <taxon>Pseudomonadota</taxon>
        <taxon>Alphaproteobacteria</taxon>
        <taxon>Acetobacterales</taxon>
        <taxon>Roseomonadaceae</taxon>
        <taxon>Rhodovarius</taxon>
    </lineage>
</organism>
<keyword evidence="2" id="KW-0255">Endonuclease</keyword>
<gene>
    <name evidence="2" type="ORF">EOD42_14470</name>
</gene>
<keyword evidence="2" id="KW-0378">Hydrolase</keyword>
<dbReference type="Gene3D" id="1.10.30.50">
    <property type="match status" value="1"/>
</dbReference>
<evidence type="ECO:0000313" key="3">
    <source>
        <dbReference type="Proteomes" id="UP000282957"/>
    </source>
</evidence>